<keyword evidence="1" id="KW-0472">Membrane</keyword>
<sequence>MWRANNPIDLTKYYQLLEEEEIDILRKDRVIPISTSIFLLFFIGIWICTLVYINSLYDKILGCILFSIASLGFVIRIYRRRQAFREDIDNGYKVVYTGVIERKRESSLSRERNYYFTILRIEFDLSYTEWKELQVNQMVEIHLAPKSKHILKLTTLD</sequence>
<gene>
    <name evidence="2" type="ORF">QNI22_23450</name>
</gene>
<evidence type="ECO:0000313" key="2">
    <source>
        <dbReference type="EMBL" id="MDJ1503640.1"/>
    </source>
</evidence>
<evidence type="ECO:0000313" key="3">
    <source>
        <dbReference type="Proteomes" id="UP001232063"/>
    </source>
</evidence>
<reference evidence="2" key="1">
    <citation type="submission" date="2023-05" db="EMBL/GenBank/DDBJ databases">
        <authorList>
            <person name="Zhang X."/>
        </authorList>
    </citation>
    <scope>NUCLEOTIDE SEQUENCE</scope>
    <source>
        <strain evidence="2">BD1B2-1</strain>
    </source>
</reference>
<keyword evidence="1" id="KW-1133">Transmembrane helix</keyword>
<keyword evidence="1" id="KW-0812">Transmembrane</keyword>
<dbReference type="AlphaFoldDB" id="A0AAE3UFT6"/>
<comment type="caution">
    <text evidence="2">The sequence shown here is derived from an EMBL/GenBank/DDBJ whole genome shotgun (WGS) entry which is preliminary data.</text>
</comment>
<keyword evidence="3" id="KW-1185">Reference proteome</keyword>
<dbReference type="Proteomes" id="UP001232063">
    <property type="component" value="Unassembled WGS sequence"/>
</dbReference>
<feature type="transmembrane region" description="Helical" evidence="1">
    <location>
        <begin position="30"/>
        <end position="53"/>
    </location>
</feature>
<name>A0AAE3UFT6_9BACT</name>
<feature type="transmembrane region" description="Helical" evidence="1">
    <location>
        <begin position="59"/>
        <end position="78"/>
    </location>
</feature>
<organism evidence="2 3">
    <name type="scientific">Xanthocytophaga agilis</name>
    <dbReference type="NCBI Taxonomy" id="3048010"/>
    <lineage>
        <taxon>Bacteria</taxon>
        <taxon>Pseudomonadati</taxon>
        <taxon>Bacteroidota</taxon>
        <taxon>Cytophagia</taxon>
        <taxon>Cytophagales</taxon>
        <taxon>Rhodocytophagaceae</taxon>
        <taxon>Xanthocytophaga</taxon>
    </lineage>
</organism>
<dbReference type="RefSeq" id="WP_314514256.1">
    <property type="nucleotide sequence ID" value="NZ_JASJOU010000009.1"/>
</dbReference>
<proteinExistence type="predicted"/>
<dbReference type="EMBL" id="JASJOU010000009">
    <property type="protein sequence ID" value="MDJ1503640.1"/>
    <property type="molecule type" value="Genomic_DNA"/>
</dbReference>
<accession>A0AAE3UFT6</accession>
<evidence type="ECO:0000256" key="1">
    <source>
        <dbReference type="SAM" id="Phobius"/>
    </source>
</evidence>
<protein>
    <submittedName>
        <fullName evidence="2">Uncharacterized protein</fullName>
    </submittedName>
</protein>